<organism evidence="2 3">
    <name type="scientific">Stylosanthes scabra</name>
    <dbReference type="NCBI Taxonomy" id="79078"/>
    <lineage>
        <taxon>Eukaryota</taxon>
        <taxon>Viridiplantae</taxon>
        <taxon>Streptophyta</taxon>
        <taxon>Embryophyta</taxon>
        <taxon>Tracheophyta</taxon>
        <taxon>Spermatophyta</taxon>
        <taxon>Magnoliopsida</taxon>
        <taxon>eudicotyledons</taxon>
        <taxon>Gunneridae</taxon>
        <taxon>Pentapetalae</taxon>
        <taxon>rosids</taxon>
        <taxon>fabids</taxon>
        <taxon>Fabales</taxon>
        <taxon>Fabaceae</taxon>
        <taxon>Papilionoideae</taxon>
        <taxon>50 kb inversion clade</taxon>
        <taxon>dalbergioids sensu lato</taxon>
        <taxon>Dalbergieae</taxon>
        <taxon>Pterocarpus clade</taxon>
        <taxon>Stylosanthes</taxon>
    </lineage>
</organism>
<sequence length="354" mass="37783">MKCSGSLCNNTKITARPETGTPDIHKRRMSSLAGCNNNDGSSSRSMKAPLNEISNGVVSASSSSLSASSSSSAGASSFRGMPFRRLSGCYECRMVVDPVLGFTRDPSLRSSICSCPDCGEIMKAESLEHHQAVKHAVSELGPEDTSKNIVEIIFHSSWLKKQTPVCKIDRILKVQNTQRTIGKFEEYRDSIKAKATKLTKKHARCIADGNELLRFHCTTFACSLGLNGSSNLCNSIPLCNVCSIIKHGFKVTTGEAAGGNSGILTTATSGRAHDMAGLSPADEGSDKRAMLVCRVIAGRVKKNNAEGGNSSSSSTMDEYDSVAGAVGAYSNLDELYVSNPRAILPCFVVIYRGF</sequence>
<reference evidence="2 3" key="1">
    <citation type="journal article" date="2023" name="Plants (Basel)">
        <title>Bridging the Gap: Combining Genomics and Transcriptomics Approaches to Understand Stylosanthes scabra, an Orphan Legume from the Brazilian Caatinga.</title>
        <authorList>
            <person name="Ferreira-Neto J.R.C."/>
            <person name="da Silva M.D."/>
            <person name="Binneck E."/>
            <person name="de Melo N.F."/>
            <person name="da Silva R.H."/>
            <person name="de Melo A.L.T.M."/>
            <person name="Pandolfi V."/>
            <person name="Bustamante F.O."/>
            <person name="Brasileiro-Vidal A.C."/>
            <person name="Benko-Iseppon A.M."/>
        </authorList>
    </citation>
    <scope>NUCLEOTIDE SEQUENCE [LARGE SCALE GENOMIC DNA]</scope>
    <source>
        <tissue evidence="2">Leaves</tissue>
    </source>
</reference>
<gene>
    <name evidence="2" type="ORF">PIB30_003037</name>
</gene>
<dbReference type="PANTHER" id="PTHR31681">
    <property type="entry name" value="C2H2-LIKE ZINC FINGER PROTEIN"/>
    <property type="match status" value="1"/>
</dbReference>
<evidence type="ECO:0008006" key="4">
    <source>
        <dbReference type="Google" id="ProtNLM"/>
    </source>
</evidence>
<evidence type="ECO:0000256" key="1">
    <source>
        <dbReference type="SAM" id="MobiDB-lite"/>
    </source>
</evidence>
<accession>A0ABU6X1Q9</accession>
<evidence type="ECO:0000313" key="3">
    <source>
        <dbReference type="Proteomes" id="UP001341840"/>
    </source>
</evidence>
<feature type="region of interest" description="Disordered" evidence="1">
    <location>
        <begin position="14"/>
        <end position="48"/>
    </location>
</feature>
<comment type="caution">
    <text evidence="2">The sequence shown here is derived from an EMBL/GenBank/DDBJ whole genome shotgun (WGS) entry which is preliminary data.</text>
</comment>
<protein>
    <recommendedName>
        <fullName evidence="4">C2H2-type domain-containing protein</fullName>
    </recommendedName>
</protein>
<feature type="compositionally biased region" description="Polar residues" evidence="1">
    <location>
        <begin position="33"/>
        <end position="45"/>
    </location>
</feature>
<dbReference type="SUPFAM" id="SSF56399">
    <property type="entry name" value="ADP-ribosylation"/>
    <property type="match status" value="1"/>
</dbReference>
<dbReference type="PANTHER" id="PTHR31681:SF3">
    <property type="entry name" value="OS04G0690100 PROTEIN"/>
    <property type="match status" value="1"/>
</dbReference>
<keyword evidence="3" id="KW-1185">Reference proteome</keyword>
<name>A0ABU6X1Q9_9FABA</name>
<dbReference type="EMBL" id="JASCZI010211454">
    <property type="protein sequence ID" value="MED6191691.1"/>
    <property type="molecule type" value="Genomic_DNA"/>
</dbReference>
<dbReference type="Gene3D" id="3.90.228.10">
    <property type="match status" value="1"/>
</dbReference>
<dbReference type="Proteomes" id="UP001341840">
    <property type="component" value="Unassembled WGS sequence"/>
</dbReference>
<proteinExistence type="predicted"/>
<evidence type="ECO:0000313" key="2">
    <source>
        <dbReference type="EMBL" id="MED6191691.1"/>
    </source>
</evidence>